<protein>
    <submittedName>
        <fullName evidence="1">Uncharacterized protein</fullName>
    </submittedName>
</protein>
<dbReference type="EMBL" id="JAVXUP010000010">
    <property type="protein sequence ID" value="KAK3043119.1"/>
    <property type="molecule type" value="Genomic_DNA"/>
</dbReference>
<reference evidence="1" key="1">
    <citation type="submission" date="2022-12" db="EMBL/GenBank/DDBJ databases">
        <title>Draft genome assemblies for two species of Escallonia (Escalloniales).</title>
        <authorList>
            <person name="Chanderbali A."/>
            <person name="Dervinis C."/>
            <person name="Anghel I."/>
            <person name="Soltis D."/>
            <person name="Soltis P."/>
            <person name="Zapata F."/>
        </authorList>
    </citation>
    <scope>NUCLEOTIDE SEQUENCE</scope>
    <source>
        <strain evidence="1">UCBG64.0493</strain>
        <tissue evidence="1">Leaf</tissue>
    </source>
</reference>
<dbReference type="PANTHER" id="PTHR35358">
    <property type="entry name" value="OS06G0711100 PROTEIN"/>
    <property type="match status" value="1"/>
</dbReference>
<dbReference type="Pfam" id="PF05278">
    <property type="entry name" value="PEARLI-4"/>
    <property type="match status" value="1"/>
</dbReference>
<evidence type="ECO:0000313" key="2">
    <source>
        <dbReference type="Proteomes" id="UP001188597"/>
    </source>
</evidence>
<dbReference type="Proteomes" id="UP001188597">
    <property type="component" value="Unassembled WGS sequence"/>
</dbReference>
<keyword evidence="2" id="KW-1185">Reference proteome</keyword>
<gene>
    <name evidence="1" type="ORF">RJ639_000008</name>
</gene>
<evidence type="ECO:0000313" key="1">
    <source>
        <dbReference type="EMBL" id="KAK3043119.1"/>
    </source>
</evidence>
<comment type="caution">
    <text evidence="1">The sequence shown here is derived from an EMBL/GenBank/DDBJ whole genome shotgun (WGS) entry which is preliminary data.</text>
</comment>
<organism evidence="1 2">
    <name type="scientific">Escallonia herrerae</name>
    <dbReference type="NCBI Taxonomy" id="1293975"/>
    <lineage>
        <taxon>Eukaryota</taxon>
        <taxon>Viridiplantae</taxon>
        <taxon>Streptophyta</taxon>
        <taxon>Embryophyta</taxon>
        <taxon>Tracheophyta</taxon>
        <taxon>Spermatophyta</taxon>
        <taxon>Magnoliopsida</taxon>
        <taxon>eudicotyledons</taxon>
        <taxon>Gunneridae</taxon>
        <taxon>Pentapetalae</taxon>
        <taxon>asterids</taxon>
        <taxon>campanulids</taxon>
        <taxon>Escalloniales</taxon>
        <taxon>Escalloniaceae</taxon>
        <taxon>Escallonia</taxon>
    </lineage>
</organism>
<sequence length="317" mass="36364">MRKLKKFEFRNSLWYRNDKHKPLISRTVRLCLASRTQSSGVIGSRGLVVLCLGYRILALNVLYKKRVALAERHLQSIDGDRTKIRTCIRKGFLDVGQYVPSSTARSNALEMLCGIYQNLENAQFKYVTLVELTSVLGVVQDLESARLELWWLRERLDEVCGALRLSRSYPNPKMAQASNCQDIERKKKELDIKGQAEMEKVSLQQEQVGRYGVSLEISRGCTREEREKGELAVGGRGRELEKVPITEAKVKSFTPKNAKNQYLRGRIDSGRQALLQDPRNQPFFIFRNLDRRHDSFQLPISDGLQLVAPEEKMITSF</sequence>
<name>A0AA88XB83_9ASTE</name>
<accession>A0AA88XB83</accession>
<proteinExistence type="predicted"/>
<dbReference type="AlphaFoldDB" id="A0AA88XB83"/>
<dbReference type="PANTHER" id="PTHR35358:SF10">
    <property type="entry name" value="PLANT PHOSPHOLIPASE-LIKE PROTEIN"/>
    <property type="match status" value="1"/>
</dbReference>
<dbReference type="InterPro" id="IPR007942">
    <property type="entry name" value="PLipase-like"/>
</dbReference>